<evidence type="ECO:0000313" key="2">
    <source>
        <dbReference type="Proteomes" id="UP000276133"/>
    </source>
</evidence>
<dbReference type="AlphaFoldDB" id="A0A3M7PHU6"/>
<dbReference type="Proteomes" id="UP000276133">
    <property type="component" value="Unassembled WGS sequence"/>
</dbReference>
<name>A0A3M7PHU6_BRAPC</name>
<dbReference type="EMBL" id="REGN01010651">
    <property type="protein sequence ID" value="RMZ98639.1"/>
    <property type="molecule type" value="Genomic_DNA"/>
</dbReference>
<keyword evidence="2" id="KW-1185">Reference proteome</keyword>
<proteinExistence type="predicted"/>
<evidence type="ECO:0000313" key="1">
    <source>
        <dbReference type="EMBL" id="RMZ98639.1"/>
    </source>
</evidence>
<organism evidence="1 2">
    <name type="scientific">Brachionus plicatilis</name>
    <name type="common">Marine rotifer</name>
    <name type="synonym">Brachionus muelleri</name>
    <dbReference type="NCBI Taxonomy" id="10195"/>
    <lineage>
        <taxon>Eukaryota</taxon>
        <taxon>Metazoa</taxon>
        <taxon>Spiralia</taxon>
        <taxon>Gnathifera</taxon>
        <taxon>Rotifera</taxon>
        <taxon>Eurotatoria</taxon>
        <taxon>Monogononta</taxon>
        <taxon>Pseudotrocha</taxon>
        <taxon>Ploima</taxon>
        <taxon>Brachionidae</taxon>
        <taxon>Brachionus</taxon>
    </lineage>
</organism>
<accession>A0A3M7PHU6</accession>
<comment type="caution">
    <text evidence="1">The sequence shown here is derived from an EMBL/GenBank/DDBJ whole genome shotgun (WGS) entry which is preliminary data.</text>
</comment>
<protein>
    <submittedName>
        <fullName evidence="1">Uncharacterized protein</fullName>
    </submittedName>
</protein>
<reference evidence="1 2" key="1">
    <citation type="journal article" date="2018" name="Sci. Rep.">
        <title>Genomic signatures of local adaptation to the degree of environmental predictability in rotifers.</title>
        <authorList>
            <person name="Franch-Gras L."/>
            <person name="Hahn C."/>
            <person name="Garcia-Roger E.M."/>
            <person name="Carmona M.J."/>
            <person name="Serra M."/>
            <person name="Gomez A."/>
        </authorList>
    </citation>
    <scope>NUCLEOTIDE SEQUENCE [LARGE SCALE GENOMIC DNA]</scope>
    <source>
        <strain evidence="1">HYR1</strain>
    </source>
</reference>
<gene>
    <name evidence="1" type="ORF">BpHYR1_031477</name>
</gene>
<sequence>MVEAMLKIAIVGQFGCDLTDESGICALEQYLIRPNREFLKFLWSSSSMTFKAVWFYSASKLTFISVCELS</sequence>